<dbReference type="EMBL" id="MU003525">
    <property type="protein sequence ID" value="KAF2466341.1"/>
    <property type="molecule type" value="Genomic_DNA"/>
</dbReference>
<organism evidence="1 2">
    <name type="scientific">Lindgomyces ingoldianus</name>
    <dbReference type="NCBI Taxonomy" id="673940"/>
    <lineage>
        <taxon>Eukaryota</taxon>
        <taxon>Fungi</taxon>
        <taxon>Dikarya</taxon>
        <taxon>Ascomycota</taxon>
        <taxon>Pezizomycotina</taxon>
        <taxon>Dothideomycetes</taxon>
        <taxon>Pleosporomycetidae</taxon>
        <taxon>Pleosporales</taxon>
        <taxon>Lindgomycetaceae</taxon>
        <taxon>Lindgomyces</taxon>
    </lineage>
</organism>
<keyword evidence="2" id="KW-1185">Reference proteome</keyword>
<gene>
    <name evidence="1" type="ORF">BDR25DRAFT_359700</name>
</gene>
<protein>
    <submittedName>
        <fullName evidence="1">Uncharacterized protein</fullName>
    </submittedName>
</protein>
<proteinExistence type="predicted"/>
<evidence type="ECO:0000313" key="1">
    <source>
        <dbReference type="EMBL" id="KAF2466341.1"/>
    </source>
</evidence>
<name>A0ACB6QJN0_9PLEO</name>
<evidence type="ECO:0000313" key="2">
    <source>
        <dbReference type="Proteomes" id="UP000799755"/>
    </source>
</evidence>
<dbReference type="Proteomes" id="UP000799755">
    <property type="component" value="Unassembled WGS sequence"/>
</dbReference>
<comment type="caution">
    <text evidence="1">The sequence shown here is derived from an EMBL/GenBank/DDBJ whole genome shotgun (WGS) entry which is preliminary data.</text>
</comment>
<reference evidence="1" key="1">
    <citation type="journal article" date="2020" name="Stud. Mycol.">
        <title>101 Dothideomycetes genomes: a test case for predicting lifestyles and emergence of pathogens.</title>
        <authorList>
            <person name="Haridas S."/>
            <person name="Albert R."/>
            <person name="Binder M."/>
            <person name="Bloem J."/>
            <person name="Labutti K."/>
            <person name="Salamov A."/>
            <person name="Andreopoulos B."/>
            <person name="Baker S."/>
            <person name="Barry K."/>
            <person name="Bills G."/>
            <person name="Bluhm B."/>
            <person name="Cannon C."/>
            <person name="Castanera R."/>
            <person name="Culley D."/>
            <person name="Daum C."/>
            <person name="Ezra D."/>
            <person name="Gonzalez J."/>
            <person name="Henrissat B."/>
            <person name="Kuo A."/>
            <person name="Liang C."/>
            <person name="Lipzen A."/>
            <person name="Lutzoni F."/>
            <person name="Magnuson J."/>
            <person name="Mondo S."/>
            <person name="Nolan M."/>
            <person name="Ohm R."/>
            <person name="Pangilinan J."/>
            <person name="Park H.-J."/>
            <person name="Ramirez L."/>
            <person name="Alfaro M."/>
            <person name="Sun H."/>
            <person name="Tritt A."/>
            <person name="Yoshinaga Y."/>
            <person name="Zwiers L.-H."/>
            <person name="Turgeon B."/>
            <person name="Goodwin S."/>
            <person name="Spatafora J."/>
            <person name="Crous P."/>
            <person name="Grigoriev I."/>
        </authorList>
    </citation>
    <scope>NUCLEOTIDE SEQUENCE</scope>
    <source>
        <strain evidence="1">ATCC 200398</strain>
    </source>
</reference>
<accession>A0ACB6QJN0</accession>
<sequence length="620" mass="68670">MNTTPYRPSFFPQRHHATVPSKASSHRCLSWISSLEQTIAHNSCLTTMPSKPFSIPISFAKGPRGLLQARNLIEVNLHDVDRKLPERDVMPASSVYPTPLCTYPLNIVAAIVPQITPHHTFGSANSMGSPFTQCLPSYKLTTGDYAGTTFATSDDISKSKNTSNSDELDVKMMDAATSFIGEEQLESTTHFHGPKAAYYEAQITIEAYYGTLPKGDNGTTHAVSATISLFETTIRFGEPSWCGLNCKKFYIDKASFKCEECGTEVMKLLENKLSEQNKEKLSSARTIKNTAFVATYMTEFIPKYTTFASITETAMSFIGTSYGRPKGCSASCLKGNQIKTKQFAERESTHRNEGLIKGLKYSAELEELNKLLERKKILEKPPSLVKMQWASLLVKVEDEKEDESSVFQKTRGFERFVNLIWLSPIFYACGYIREVLADTFLNLNTQKPTKCQLDFDNIQAANLKCYIPVLGTPLLGIRASACSNTRSSAHQLILPLISPKAEPKTKNPPRGVKPFGTIRLMNRRGLGVKIDFWPNGFPLLHRQLPLGGFKAIVLVGGSLNMLLGGITTPIVAETVNGIVNLLHNRINLDTQYLITCPIAFRILIGDLKYSIGGKPDADFG</sequence>